<dbReference type="Proteomes" id="UP001210925">
    <property type="component" value="Unassembled WGS sequence"/>
</dbReference>
<dbReference type="SUPFAM" id="SSF46785">
    <property type="entry name" value="Winged helix' DNA-binding domain"/>
    <property type="match status" value="1"/>
</dbReference>
<accession>A0AAD5UMQ8</accession>
<dbReference type="PANTHER" id="PTHR10804:SF11">
    <property type="entry name" value="PROLIFERATION-ASSOCIATED PROTEIN 2G4"/>
    <property type="match status" value="1"/>
</dbReference>
<name>A0AAD5UMQ8_9FUNG</name>
<comment type="caution">
    <text evidence="3">The sequence shown here is derived from an EMBL/GenBank/DDBJ whole genome shotgun (WGS) entry which is preliminary data.</text>
</comment>
<dbReference type="EMBL" id="JADGKB010000002">
    <property type="protein sequence ID" value="KAJ3262358.1"/>
    <property type="molecule type" value="Genomic_DNA"/>
</dbReference>
<dbReference type="SUPFAM" id="SSF55920">
    <property type="entry name" value="Creatinase/aminopeptidase"/>
    <property type="match status" value="1"/>
</dbReference>
<organism evidence="3 5">
    <name type="scientific">Boothiomyces macroporosus</name>
    <dbReference type="NCBI Taxonomy" id="261099"/>
    <lineage>
        <taxon>Eukaryota</taxon>
        <taxon>Fungi</taxon>
        <taxon>Fungi incertae sedis</taxon>
        <taxon>Chytridiomycota</taxon>
        <taxon>Chytridiomycota incertae sedis</taxon>
        <taxon>Chytridiomycetes</taxon>
        <taxon>Rhizophydiales</taxon>
        <taxon>Terramycetaceae</taxon>
        <taxon>Boothiomyces</taxon>
    </lineage>
</organism>
<dbReference type="EMBL" id="JADGKB010000002">
    <property type="protein sequence ID" value="KAJ3262384.1"/>
    <property type="molecule type" value="Genomic_DNA"/>
</dbReference>
<dbReference type="CDD" id="cd01089">
    <property type="entry name" value="PA2G4-like"/>
    <property type="match status" value="1"/>
</dbReference>
<proteinExistence type="inferred from homology"/>
<dbReference type="FunFam" id="3.90.230.10:FF:000013">
    <property type="entry name" value="DNA-binding protein, 42 kDa"/>
    <property type="match status" value="1"/>
</dbReference>
<dbReference type="InterPro" id="IPR036390">
    <property type="entry name" value="WH_DNA-bd_sf"/>
</dbReference>
<dbReference type="PANTHER" id="PTHR10804">
    <property type="entry name" value="PROTEASE FAMILY M24 METHIONYL AMINOPEPTIDASE, AMINOPEPTIDASE P"/>
    <property type="match status" value="1"/>
</dbReference>
<dbReference type="NCBIfam" id="TIGR00495">
    <property type="entry name" value="crvDNA_42K"/>
    <property type="match status" value="1"/>
</dbReference>
<dbReference type="InterPro" id="IPR036388">
    <property type="entry name" value="WH-like_DNA-bd_sf"/>
</dbReference>
<dbReference type="InterPro" id="IPR036005">
    <property type="entry name" value="Creatinase/aminopeptidase-like"/>
</dbReference>
<dbReference type="Gene3D" id="3.90.230.10">
    <property type="entry name" value="Creatinase/methionine aminopeptidase superfamily"/>
    <property type="match status" value="1"/>
</dbReference>
<comment type="similarity">
    <text evidence="1">Belongs to the peptidase M24 family.</text>
</comment>
<protein>
    <submittedName>
        <fullName evidence="3">Proliferation-associated protein 2G4</fullName>
    </submittedName>
</protein>
<gene>
    <name evidence="3" type="primary">PA2G4_1</name>
    <name evidence="4" type="synonym">PA2G4_2</name>
    <name evidence="3" type="ORF">HK103_002773</name>
    <name evidence="4" type="ORF">HK103_002800</name>
</gene>
<evidence type="ECO:0000256" key="1">
    <source>
        <dbReference type="ARBA" id="ARBA00007319"/>
    </source>
</evidence>
<keyword evidence="5" id="KW-1185">Reference proteome</keyword>
<sequence>MADNEEVEVNENELSPVNITKYQVAGDITARAIKAVVDATKAGAKVLDLCKLGDETIEKIAKTVYNKNKVKKGIAFPTCVSPNEYVCHLSPLDSDPESSLALKDGDVVRIELGAHVDGYVSQVAQTVVVGASKAAPVTGKKADVIKAAATCAEAAIRLIKPGNTNYQVTEVIDKIAAEFGCKAVEGFLTHQVLRNVLDGPKQIVLNPSEQQRKEIETHTFEQGEVYSVDLLISTGDGKPKPGNVRTTVFKRNADAVYQLKMNTARQIFSQIQKNCGTMAFSLRQLEDEKKARMGIIECNTHRLVNGYEVVLEKPEAHVAHVVFTILLMPNGPIKLSGTWEDESIVSDISVKEQEIVDLLATEYRKKKAKK</sequence>
<dbReference type="FunFam" id="1.10.10.10:FF:000029">
    <property type="entry name" value="Proliferation-associated 2G4, a"/>
    <property type="match status" value="1"/>
</dbReference>
<evidence type="ECO:0000259" key="2">
    <source>
        <dbReference type="Pfam" id="PF00557"/>
    </source>
</evidence>
<dbReference type="InterPro" id="IPR047113">
    <property type="entry name" value="PA2G4/ARX1"/>
</dbReference>
<evidence type="ECO:0000313" key="5">
    <source>
        <dbReference type="Proteomes" id="UP001210925"/>
    </source>
</evidence>
<evidence type="ECO:0000313" key="3">
    <source>
        <dbReference type="EMBL" id="KAJ3262358.1"/>
    </source>
</evidence>
<dbReference type="InterPro" id="IPR000994">
    <property type="entry name" value="Pept_M24"/>
</dbReference>
<evidence type="ECO:0000313" key="4">
    <source>
        <dbReference type="EMBL" id="KAJ3262384.1"/>
    </source>
</evidence>
<reference evidence="3" key="1">
    <citation type="submission" date="2020-05" db="EMBL/GenBank/DDBJ databases">
        <title>Phylogenomic resolution of chytrid fungi.</title>
        <authorList>
            <person name="Stajich J.E."/>
            <person name="Amses K."/>
            <person name="Simmons R."/>
            <person name="Seto K."/>
            <person name="Myers J."/>
            <person name="Bonds A."/>
            <person name="Quandt C.A."/>
            <person name="Barry K."/>
            <person name="Liu P."/>
            <person name="Grigoriev I."/>
            <person name="Longcore J.E."/>
            <person name="James T.Y."/>
        </authorList>
    </citation>
    <scope>NUCLEOTIDE SEQUENCE</scope>
    <source>
        <strain evidence="3">PLAUS21</strain>
    </source>
</reference>
<dbReference type="Gene3D" id="1.10.10.10">
    <property type="entry name" value="Winged helix-like DNA-binding domain superfamily/Winged helix DNA-binding domain"/>
    <property type="match status" value="1"/>
</dbReference>
<feature type="domain" description="Peptidase M24" evidence="2">
    <location>
        <begin position="21"/>
        <end position="230"/>
    </location>
</feature>
<dbReference type="InterPro" id="IPR004545">
    <property type="entry name" value="PA2G4"/>
</dbReference>
<dbReference type="AlphaFoldDB" id="A0AAD5UMQ8"/>
<dbReference type="Pfam" id="PF00557">
    <property type="entry name" value="Peptidase_M24"/>
    <property type="match status" value="1"/>
</dbReference>